<dbReference type="Gene3D" id="3.30.465.10">
    <property type="match status" value="1"/>
</dbReference>
<evidence type="ECO:0000256" key="9">
    <source>
        <dbReference type="ARBA" id="ARBA00022630"/>
    </source>
</evidence>
<dbReference type="GO" id="GO:0071555">
    <property type="term" value="P:cell wall organization"/>
    <property type="evidence" value="ECO:0007669"/>
    <property type="project" value="UniProtKB-KW"/>
</dbReference>
<dbReference type="EMBL" id="SGIU01000002">
    <property type="protein sequence ID" value="TAI46763.1"/>
    <property type="molecule type" value="Genomic_DNA"/>
</dbReference>
<evidence type="ECO:0000256" key="15">
    <source>
        <dbReference type="ARBA" id="ARBA00023306"/>
    </source>
</evidence>
<dbReference type="EC" id="1.3.1.98" evidence="5 19"/>
<comment type="catalytic activity">
    <reaction evidence="18 19">
        <text>UDP-N-acetyl-alpha-D-muramate + NADP(+) = UDP-N-acetyl-3-O-(1-carboxyvinyl)-alpha-D-glucosamine + NADPH + H(+)</text>
        <dbReference type="Rhea" id="RHEA:12248"/>
        <dbReference type="ChEBI" id="CHEBI:15378"/>
        <dbReference type="ChEBI" id="CHEBI:57783"/>
        <dbReference type="ChEBI" id="CHEBI:58349"/>
        <dbReference type="ChEBI" id="CHEBI:68483"/>
        <dbReference type="ChEBI" id="CHEBI:70757"/>
        <dbReference type="EC" id="1.3.1.98"/>
    </reaction>
</comment>
<keyword evidence="15 19" id="KW-0131">Cell cycle</keyword>
<feature type="active site" evidence="19">
    <location>
        <position position="333"/>
    </location>
</feature>
<evidence type="ECO:0000256" key="4">
    <source>
        <dbReference type="ARBA" id="ARBA00004752"/>
    </source>
</evidence>
<accession>A0A4Q8QE57</accession>
<evidence type="ECO:0000256" key="18">
    <source>
        <dbReference type="ARBA" id="ARBA00048914"/>
    </source>
</evidence>
<comment type="similarity">
    <text evidence="19">Belongs to the MurB family.</text>
</comment>
<evidence type="ECO:0000256" key="16">
    <source>
        <dbReference type="ARBA" id="ARBA00023316"/>
    </source>
</evidence>
<evidence type="ECO:0000313" key="21">
    <source>
        <dbReference type="EMBL" id="TAI46763.1"/>
    </source>
</evidence>
<keyword evidence="8 19" id="KW-0132">Cell division</keyword>
<dbReference type="PROSITE" id="PS51387">
    <property type="entry name" value="FAD_PCMH"/>
    <property type="match status" value="1"/>
</dbReference>
<dbReference type="InterPro" id="IPR016166">
    <property type="entry name" value="FAD-bd_PCMH"/>
</dbReference>
<dbReference type="InterPro" id="IPR036635">
    <property type="entry name" value="MurB_C_sf"/>
</dbReference>
<dbReference type="InterPro" id="IPR003170">
    <property type="entry name" value="MurB"/>
</dbReference>
<evidence type="ECO:0000256" key="14">
    <source>
        <dbReference type="ARBA" id="ARBA00023002"/>
    </source>
</evidence>
<evidence type="ECO:0000256" key="19">
    <source>
        <dbReference type="HAMAP-Rule" id="MF_00037"/>
    </source>
</evidence>
<evidence type="ECO:0000256" key="3">
    <source>
        <dbReference type="ARBA" id="ARBA00004496"/>
    </source>
</evidence>
<evidence type="ECO:0000256" key="17">
    <source>
        <dbReference type="ARBA" id="ARBA00031026"/>
    </source>
</evidence>
<dbReference type="NCBIfam" id="NF000755">
    <property type="entry name" value="PRK00046.1"/>
    <property type="match status" value="1"/>
</dbReference>
<comment type="function">
    <text evidence="2 19">Cell wall formation.</text>
</comment>
<dbReference type="Proteomes" id="UP000291981">
    <property type="component" value="Unassembled WGS sequence"/>
</dbReference>
<evidence type="ECO:0000256" key="10">
    <source>
        <dbReference type="ARBA" id="ARBA00022827"/>
    </source>
</evidence>
<gene>
    <name evidence="19" type="primary">murB</name>
    <name evidence="21" type="ORF">EW142_08650</name>
</gene>
<name>A0A4Q8QE57_9FLAO</name>
<evidence type="ECO:0000259" key="20">
    <source>
        <dbReference type="PROSITE" id="PS51387"/>
    </source>
</evidence>
<comment type="pathway">
    <text evidence="4 19">Cell wall biogenesis; peptidoglycan biosynthesis.</text>
</comment>
<proteinExistence type="inferred from homology"/>
<feature type="domain" description="FAD-binding PCMH-type" evidence="20">
    <location>
        <begin position="15"/>
        <end position="186"/>
    </location>
</feature>
<dbReference type="Pfam" id="PF02873">
    <property type="entry name" value="MurB_C"/>
    <property type="match status" value="1"/>
</dbReference>
<dbReference type="AlphaFoldDB" id="A0A4Q8QE57"/>
<dbReference type="GO" id="GO:0008762">
    <property type="term" value="F:UDP-N-acetylmuramate dehydrogenase activity"/>
    <property type="evidence" value="ECO:0007669"/>
    <property type="project" value="UniProtKB-UniRule"/>
</dbReference>
<comment type="subcellular location">
    <subcellularLocation>
        <location evidence="3 19">Cytoplasm</location>
    </subcellularLocation>
</comment>
<evidence type="ECO:0000313" key="22">
    <source>
        <dbReference type="Proteomes" id="UP000291981"/>
    </source>
</evidence>
<dbReference type="GO" id="GO:0051301">
    <property type="term" value="P:cell division"/>
    <property type="evidence" value="ECO:0007669"/>
    <property type="project" value="UniProtKB-KW"/>
</dbReference>
<reference evidence="21 22" key="1">
    <citation type="submission" date="2019-02" db="EMBL/GenBank/DDBJ databases">
        <title>Draft genome sequence of Muricauda sp. 176CP4-71.</title>
        <authorList>
            <person name="Park J.-S."/>
        </authorList>
    </citation>
    <scope>NUCLEOTIDE SEQUENCE [LARGE SCALE GENOMIC DNA]</scope>
    <source>
        <strain evidence="21 22">176CP4-71</strain>
    </source>
</reference>
<feature type="active site" evidence="19">
    <location>
        <position position="162"/>
    </location>
</feature>
<dbReference type="GO" id="GO:0009252">
    <property type="term" value="P:peptidoglycan biosynthetic process"/>
    <property type="evidence" value="ECO:0007669"/>
    <property type="project" value="UniProtKB-UniRule"/>
</dbReference>
<evidence type="ECO:0000256" key="11">
    <source>
        <dbReference type="ARBA" id="ARBA00022857"/>
    </source>
</evidence>
<evidence type="ECO:0000256" key="6">
    <source>
        <dbReference type="ARBA" id="ARBA00015188"/>
    </source>
</evidence>
<keyword evidence="10 19" id="KW-0274">FAD</keyword>
<dbReference type="Gene3D" id="3.30.43.10">
    <property type="entry name" value="Uridine Diphospho-n-acetylenolpyruvylglucosamine Reductase, domain 2"/>
    <property type="match status" value="1"/>
</dbReference>
<keyword evidence="12 19" id="KW-0133">Cell shape</keyword>
<keyword evidence="14 19" id="KW-0560">Oxidoreductase</keyword>
<dbReference type="Pfam" id="PF01565">
    <property type="entry name" value="FAD_binding_4"/>
    <property type="match status" value="1"/>
</dbReference>
<keyword evidence="13 19" id="KW-0573">Peptidoglycan synthesis</keyword>
<dbReference type="InterPro" id="IPR016167">
    <property type="entry name" value="FAD-bd_PCMH_sub1"/>
</dbReference>
<dbReference type="GO" id="GO:0071949">
    <property type="term" value="F:FAD binding"/>
    <property type="evidence" value="ECO:0007669"/>
    <property type="project" value="InterPro"/>
</dbReference>
<dbReference type="NCBIfam" id="TIGR00179">
    <property type="entry name" value="murB"/>
    <property type="match status" value="1"/>
</dbReference>
<evidence type="ECO:0000256" key="7">
    <source>
        <dbReference type="ARBA" id="ARBA00022490"/>
    </source>
</evidence>
<dbReference type="NCBIfam" id="NF010478">
    <property type="entry name" value="PRK13903.1"/>
    <property type="match status" value="1"/>
</dbReference>
<dbReference type="OrthoDB" id="9804753at2"/>
<evidence type="ECO:0000256" key="12">
    <source>
        <dbReference type="ARBA" id="ARBA00022960"/>
    </source>
</evidence>
<keyword evidence="22" id="KW-1185">Reference proteome</keyword>
<organism evidence="21 22">
    <name type="scientific">Flagellimonas allohymeniacidonis</name>
    <dbReference type="NCBI Taxonomy" id="2517819"/>
    <lineage>
        <taxon>Bacteria</taxon>
        <taxon>Pseudomonadati</taxon>
        <taxon>Bacteroidota</taxon>
        <taxon>Flavobacteriia</taxon>
        <taxon>Flavobacteriales</taxon>
        <taxon>Flavobacteriaceae</taxon>
        <taxon>Flagellimonas</taxon>
    </lineage>
</organism>
<keyword evidence="9 19" id="KW-0285">Flavoprotein</keyword>
<dbReference type="RefSeq" id="WP_130612756.1">
    <property type="nucleotide sequence ID" value="NZ_SGIU01000002.1"/>
</dbReference>
<evidence type="ECO:0000256" key="2">
    <source>
        <dbReference type="ARBA" id="ARBA00003921"/>
    </source>
</evidence>
<dbReference type="SUPFAM" id="SSF56194">
    <property type="entry name" value="Uridine diphospho-N-Acetylenolpyruvylglucosamine reductase, MurB, C-terminal domain"/>
    <property type="match status" value="1"/>
</dbReference>
<dbReference type="UniPathway" id="UPA00219"/>
<dbReference type="PANTHER" id="PTHR21071:SF4">
    <property type="entry name" value="UDP-N-ACETYLENOLPYRUVOYLGLUCOSAMINE REDUCTASE"/>
    <property type="match status" value="1"/>
</dbReference>
<dbReference type="Gene3D" id="3.90.78.10">
    <property type="entry name" value="UDP-N-acetylenolpyruvoylglucosamine reductase, C-terminal domain"/>
    <property type="match status" value="1"/>
</dbReference>
<sequence>MKIEENISLQNLNTFGIDAKARFFLEVTSLLQLQKVLGLKAYPEKFILGGGSNLLLTKDIDTLVLHINLKGISVVEEADGHVVVKAMAGENWHNLVLWSLDRGYGGLENLSLIPGNVGTAPIQNIGAYGVELKDIFESCTAMEIATGELVEFDNEACQFGYRDSIFKNKHKGKYIITSVNFRLSSKNHGLNTGYGAIETELKQRDIVYPTIRDISDAVIAIRKSKLPDPDEIGNSGSFFKNPVVSKKVVQRIKKEYPNVPSYEVDEDYFKVPAGWLIEQCGFKGKRFGDAGVHEKQALVLVNHGNATGEEILNLALKIQKEVKQRFKIEIQPEVNIIK</sequence>
<dbReference type="PANTHER" id="PTHR21071">
    <property type="entry name" value="UDP-N-ACETYLENOLPYRUVOYLGLUCOSAMINE REDUCTASE"/>
    <property type="match status" value="1"/>
</dbReference>
<evidence type="ECO:0000256" key="13">
    <source>
        <dbReference type="ARBA" id="ARBA00022984"/>
    </source>
</evidence>
<dbReference type="SUPFAM" id="SSF56176">
    <property type="entry name" value="FAD-binding/transporter-associated domain-like"/>
    <property type="match status" value="1"/>
</dbReference>
<protein>
    <recommendedName>
        <fullName evidence="6 19">UDP-N-acetylenolpyruvoylglucosamine reductase</fullName>
        <ecNumber evidence="5 19">1.3.1.98</ecNumber>
    </recommendedName>
    <alternativeName>
        <fullName evidence="17 19">UDP-N-acetylmuramate dehydrogenase</fullName>
    </alternativeName>
</protein>
<evidence type="ECO:0000256" key="1">
    <source>
        <dbReference type="ARBA" id="ARBA00001974"/>
    </source>
</evidence>
<dbReference type="InterPro" id="IPR036318">
    <property type="entry name" value="FAD-bd_PCMH-like_sf"/>
</dbReference>
<dbReference type="GO" id="GO:0005829">
    <property type="term" value="C:cytosol"/>
    <property type="evidence" value="ECO:0007669"/>
    <property type="project" value="TreeGrafter"/>
</dbReference>
<feature type="active site" description="Proton donor" evidence="19">
    <location>
        <position position="237"/>
    </location>
</feature>
<dbReference type="InterPro" id="IPR016169">
    <property type="entry name" value="FAD-bd_PCMH_sub2"/>
</dbReference>
<evidence type="ECO:0000256" key="5">
    <source>
        <dbReference type="ARBA" id="ARBA00012518"/>
    </source>
</evidence>
<dbReference type="InterPro" id="IPR011601">
    <property type="entry name" value="MurB_C"/>
</dbReference>
<comment type="caution">
    <text evidence="21">The sequence shown here is derived from an EMBL/GenBank/DDBJ whole genome shotgun (WGS) entry which is preliminary data.</text>
</comment>
<comment type="cofactor">
    <cofactor evidence="1 19">
        <name>FAD</name>
        <dbReference type="ChEBI" id="CHEBI:57692"/>
    </cofactor>
</comment>
<dbReference type="GO" id="GO:0008360">
    <property type="term" value="P:regulation of cell shape"/>
    <property type="evidence" value="ECO:0007669"/>
    <property type="project" value="UniProtKB-KW"/>
</dbReference>
<dbReference type="HAMAP" id="MF_00037">
    <property type="entry name" value="MurB"/>
    <property type="match status" value="1"/>
</dbReference>
<keyword evidence="11 19" id="KW-0521">NADP</keyword>
<keyword evidence="16 19" id="KW-0961">Cell wall biogenesis/degradation</keyword>
<dbReference type="InterPro" id="IPR006094">
    <property type="entry name" value="Oxid_FAD_bind_N"/>
</dbReference>
<keyword evidence="7 19" id="KW-0963">Cytoplasm</keyword>
<evidence type="ECO:0000256" key="8">
    <source>
        <dbReference type="ARBA" id="ARBA00022618"/>
    </source>
</evidence>